<name>C5FCK2_ARTOC</name>
<dbReference type="AlphaFoldDB" id="C5FCK2"/>
<accession>C5FCK2</accession>
<dbReference type="GeneID" id="9225461"/>
<dbReference type="RefSeq" id="XP_002850320.1">
    <property type="nucleotide sequence ID" value="XM_002850274.1"/>
</dbReference>
<reference evidence="2" key="1">
    <citation type="journal article" date="2012" name="MBio">
        <title>Comparative genome analysis of Trichophyton rubrum and related dermatophytes reveals candidate genes involved in infection.</title>
        <authorList>
            <person name="Martinez D.A."/>
            <person name="Oliver B.G."/>
            <person name="Graeser Y."/>
            <person name="Goldberg J.M."/>
            <person name="Li W."/>
            <person name="Martinez-Rossi N.M."/>
            <person name="Monod M."/>
            <person name="Shelest E."/>
            <person name="Barton R.C."/>
            <person name="Birch E."/>
            <person name="Brakhage A.A."/>
            <person name="Chen Z."/>
            <person name="Gurr S.J."/>
            <person name="Heiman D."/>
            <person name="Heitman J."/>
            <person name="Kosti I."/>
            <person name="Rossi A."/>
            <person name="Saif S."/>
            <person name="Samalova M."/>
            <person name="Saunders C.W."/>
            <person name="Shea T."/>
            <person name="Summerbell R.C."/>
            <person name="Xu J."/>
            <person name="Young S."/>
            <person name="Zeng Q."/>
            <person name="Birren B.W."/>
            <person name="Cuomo C.A."/>
            <person name="White T.C."/>
        </authorList>
    </citation>
    <scope>NUCLEOTIDE SEQUENCE [LARGE SCALE GENOMIC DNA]</scope>
    <source>
        <strain evidence="2">ATCC MYA-4605 / CBS 113480</strain>
    </source>
</reference>
<proteinExistence type="predicted"/>
<protein>
    <submittedName>
        <fullName evidence="1">Uncharacterized protein</fullName>
    </submittedName>
</protein>
<organism evidence="1 2">
    <name type="scientific">Arthroderma otae (strain ATCC MYA-4605 / CBS 113480)</name>
    <name type="common">Microsporum canis</name>
    <dbReference type="NCBI Taxonomy" id="554155"/>
    <lineage>
        <taxon>Eukaryota</taxon>
        <taxon>Fungi</taxon>
        <taxon>Dikarya</taxon>
        <taxon>Ascomycota</taxon>
        <taxon>Pezizomycotina</taxon>
        <taxon>Eurotiomycetes</taxon>
        <taxon>Eurotiomycetidae</taxon>
        <taxon>Onygenales</taxon>
        <taxon>Arthrodermataceae</taxon>
        <taxon>Microsporum</taxon>
    </lineage>
</organism>
<gene>
    <name evidence="1" type="ORF">MCYG_00424</name>
</gene>
<dbReference type="VEuPathDB" id="FungiDB:MCYG_00424"/>
<evidence type="ECO:0000313" key="2">
    <source>
        <dbReference type="Proteomes" id="UP000002035"/>
    </source>
</evidence>
<evidence type="ECO:0000313" key="1">
    <source>
        <dbReference type="EMBL" id="EEQ27536.1"/>
    </source>
</evidence>
<sequence length="118" mass="13313">MSRDGRILLSGGSMTMPQYRGGPYLYEPGREYNSLTSPARVLTRCNRVNRPLLHAIALLLLGRVHPLPERFCLPGFWPEVVVPVSAPGHAKTDRAQRLPECACVLDRDYKATAKERRR</sequence>
<keyword evidence="2" id="KW-1185">Reference proteome</keyword>
<dbReference type="Proteomes" id="UP000002035">
    <property type="component" value="Unassembled WGS sequence"/>
</dbReference>
<dbReference type="HOGENOM" id="CLU_2072591_0_0_1"/>
<dbReference type="EMBL" id="DS995701">
    <property type="protein sequence ID" value="EEQ27536.1"/>
    <property type="molecule type" value="Genomic_DNA"/>
</dbReference>